<dbReference type="PROSITE" id="PS51210">
    <property type="entry name" value="PLA2C"/>
    <property type="match status" value="1"/>
</dbReference>
<keyword evidence="6 10" id="KW-0106">Calcium</keyword>
<dbReference type="InterPro" id="IPR002642">
    <property type="entry name" value="LysoPLipase_cat_dom"/>
</dbReference>
<dbReference type="Gene3D" id="2.60.40.150">
    <property type="entry name" value="C2 domain"/>
    <property type="match status" value="1"/>
</dbReference>
<dbReference type="GO" id="GO:0046475">
    <property type="term" value="P:glycerophospholipid catabolic process"/>
    <property type="evidence" value="ECO:0007669"/>
    <property type="project" value="TreeGrafter"/>
</dbReference>
<protein>
    <recommendedName>
        <fullName evidence="2 10">Phospholipase A2</fullName>
        <ecNumber evidence="2 10">3.1.1.4</ecNumber>
    </recommendedName>
</protein>
<keyword evidence="3 10" id="KW-0963">Cytoplasm</keyword>
<evidence type="ECO:0000256" key="8">
    <source>
        <dbReference type="ARBA" id="ARBA00023098"/>
    </source>
</evidence>
<evidence type="ECO:0000259" key="12">
    <source>
        <dbReference type="PROSITE" id="PS51210"/>
    </source>
</evidence>
<dbReference type="PROSITE" id="PS50004">
    <property type="entry name" value="C2"/>
    <property type="match status" value="1"/>
</dbReference>
<proteinExistence type="predicted"/>
<dbReference type="SMART" id="SM00239">
    <property type="entry name" value="C2"/>
    <property type="match status" value="1"/>
</dbReference>
<dbReference type="Pfam" id="PF01735">
    <property type="entry name" value="PLA2_B"/>
    <property type="match status" value="1"/>
</dbReference>
<dbReference type="SMART" id="SM00022">
    <property type="entry name" value="PLAc"/>
    <property type="match status" value="1"/>
</dbReference>
<dbReference type="EC" id="3.1.1.4" evidence="2 10"/>
<evidence type="ECO:0000259" key="11">
    <source>
        <dbReference type="PROSITE" id="PS50004"/>
    </source>
</evidence>
<dbReference type="Proteomes" id="UP000824219">
    <property type="component" value="Linkage Group LG09"/>
</dbReference>
<evidence type="ECO:0000256" key="6">
    <source>
        <dbReference type="ARBA" id="ARBA00022837"/>
    </source>
</evidence>
<dbReference type="OrthoDB" id="419768at2759"/>
<feature type="domain" description="PLA2c" evidence="12">
    <location>
        <begin position="245"/>
        <end position="791"/>
    </location>
</feature>
<dbReference type="SUPFAM" id="SSF52151">
    <property type="entry name" value="FabD/lysophospholipase-like"/>
    <property type="match status" value="1"/>
</dbReference>
<comment type="domain">
    <text evidence="10">The N-terminal C2 domain associates with lipid membranes upon calcium binding.</text>
</comment>
<dbReference type="InterPro" id="IPR016035">
    <property type="entry name" value="Acyl_Trfase/lysoPLipase"/>
</dbReference>
<dbReference type="AlphaFoldDB" id="A0A9D3NUG5"/>
<evidence type="ECO:0000256" key="5">
    <source>
        <dbReference type="ARBA" id="ARBA00022801"/>
    </source>
</evidence>
<dbReference type="Gene3D" id="3.40.1090.10">
    <property type="entry name" value="Cytosolic phospholipase A2 catalytic domain"/>
    <property type="match status" value="1"/>
</dbReference>
<sequence length="791" mass="89159">MTKELAPQWDLSVTVLRGNFQHSYDYFSEPDLYVTLRLPTASACTRRTRMINNNKTPEWNETFHFRAYSHVKNVLELNLYDGDTVVDDQCASFLFDISTLKVGQKETKVLITDEEKKDKLWVEFEMTESSEKPGQYLSNGVLLAAPLSTLEVKLDKLPIKSQKDMLLKLQGAYNEKQVISVSENSSFMKTLSYIINKNLETSIELQTEHETPTVASVAPFGPKPECTLTIPVAEEKVNLHLNTVDSSEVDMKVRLDFDIPAEEKAFLVTRREVVSRTLQKFFNLETPLAPTQVPTVALVCSGGSSRAMTGMYGFLKGLQSLDLLDAVTYITAVSGATWTTASLYSDPSWSKEGLDKVIASSQKELSKSKASLFSPKQLYYYRSELHDREKEGHSVSIIDTWGLIIEHLIFGKKHTDTLSDQKKAVSEGQNPLPIYTAVNMKKDACGCSVPEWCEFTPYEVGFSKYGAFVPVEHFGSEFYLGHVVKKLPETRIPFLLGVWSSFFSTNLLQLWNACTGMIPAWASRLGDKVDKIETHNKSSTLDTLRIRPEASSLNSFVNDCPFISSVFNFLRGFSLHNSYRDNPGFNTCNDKHPDAYPNKLTPVDSTLNLVDSGFAINTAFTPVLRTHRRADVILCLDYSWVDDPLKNIKDTQQYCSEHKLPFPNIDFSKYKSQPKREVYVFEDEKNPDAPIVIHFPLVNISFKEYKAPGVRRRGKKEIQEGNIDVSSSASPYATQHITFDTEDFQKLVDVTSYNIVNNRDSIRNALKKALIKKGVALNLPSEETASSCVIT</sequence>
<evidence type="ECO:0000256" key="9">
    <source>
        <dbReference type="PROSITE-ProRule" id="PRU00555"/>
    </source>
</evidence>
<dbReference type="Pfam" id="PF00168">
    <property type="entry name" value="C2"/>
    <property type="match status" value="1"/>
</dbReference>
<dbReference type="EMBL" id="JAHKSW010000009">
    <property type="protein sequence ID" value="KAG7328602.1"/>
    <property type="molecule type" value="Genomic_DNA"/>
</dbReference>
<gene>
    <name evidence="13" type="ORF">KOW79_008546</name>
</gene>
<dbReference type="PANTHER" id="PTHR10728:SF32">
    <property type="entry name" value="CYTOSOLIC PHOSPHOLIPASE A2 BETA"/>
    <property type="match status" value="1"/>
</dbReference>
<organism evidence="13 14">
    <name type="scientific">Hemibagrus wyckioides</name>
    <dbReference type="NCBI Taxonomy" id="337641"/>
    <lineage>
        <taxon>Eukaryota</taxon>
        <taxon>Metazoa</taxon>
        <taxon>Chordata</taxon>
        <taxon>Craniata</taxon>
        <taxon>Vertebrata</taxon>
        <taxon>Euteleostomi</taxon>
        <taxon>Actinopterygii</taxon>
        <taxon>Neopterygii</taxon>
        <taxon>Teleostei</taxon>
        <taxon>Ostariophysi</taxon>
        <taxon>Siluriformes</taxon>
        <taxon>Bagridae</taxon>
        <taxon>Hemibagrus</taxon>
    </lineage>
</organism>
<reference evidence="13 14" key="1">
    <citation type="submission" date="2021-06" db="EMBL/GenBank/DDBJ databases">
        <title>Chromosome-level genome assembly of the red-tail catfish (Hemibagrus wyckioides).</title>
        <authorList>
            <person name="Shao F."/>
        </authorList>
    </citation>
    <scope>NUCLEOTIDE SEQUENCE [LARGE SCALE GENOMIC DNA]</scope>
    <source>
        <strain evidence="13">EC202008001</strain>
        <tissue evidence="13">Blood</tissue>
    </source>
</reference>
<evidence type="ECO:0000313" key="14">
    <source>
        <dbReference type="Proteomes" id="UP000824219"/>
    </source>
</evidence>
<evidence type="ECO:0000256" key="3">
    <source>
        <dbReference type="ARBA" id="ARBA00022490"/>
    </source>
</evidence>
<dbReference type="PANTHER" id="PTHR10728">
    <property type="entry name" value="CYTOSOLIC PHOSPHOLIPASE A2"/>
    <property type="match status" value="1"/>
</dbReference>
<evidence type="ECO:0000256" key="10">
    <source>
        <dbReference type="RuleBase" id="RU362102"/>
    </source>
</evidence>
<evidence type="ECO:0000256" key="4">
    <source>
        <dbReference type="ARBA" id="ARBA00022723"/>
    </source>
</evidence>
<keyword evidence="7 9" id="KW-0442">Lipid degradation</keyword>
<dbReference type="FunFam" id="2.60.40.150:FF:000030">
    <property type="entry name" value="Phospholipase A2"/>
    <property type="match status" value="1"/>
</dbReference>
<dbReference type="GO" id="GO:0005829">
    <property type="term" value="C:cytosol"/>
    <property type="evidence" value="ECO:0007669"/>
    <property type="project" value="TreeGrafter"/>
</dbReference>
<evidence type="ECO:0000256" key="1">
    <source>
        <dbReference type="ARBA" id="ARBA00004496"/>
    </source>
</evidence>
<evidence type="ECO:0000313" key="13">
    <source>
        <dbReference type="EMBL" id="KAG7328602.1"/>
    </source>
</evidence>
<evidence type="ECO:0000256" key="7">
    <source>
        <dbReference type="ARBA" id="ARBA00022963"/>
    </source>
</evidence>
<dbReference type="GO" id="GO:0005509">
    <property type="term" value="F:calcium ion binding"/>
    <property type="evidence" value="ECO:0007669"/>
    <property type="project" value="TreeGrafter"/>
</dbReference>
<comment type="subcellular location">
    <subcellularLocation>
        <location evidence="1">Cytoplasm</location>
    </subcellularLocation>
</comment>
<dbReference type="GO" id="GO:0047498">
    <property type="term" value="F:calcium-dependent phospholipase A2 activity"/>
    <property type="evidence" value="ECO:0007669"/>
    <property type="project" value="TreeGrafter"/>
</dbReference>
<keyword evidence="4 10" id="KW-0479">Metal-binding</keyword>
<dbReference type="InterPro" id="IPR035892">
    <property type="entry name" value="C2_domain_sf"/>
</dbReference>
<dbReference type="GO" id="GO:0005544">
    <property type="term" value="F:calcium-dependent phospholipid binding"/>
    <property type="evidence" value="ECO:0007669"/>
    <property type="project" value="TreeGrafter"/>
</dbReference>
<name>A0A9D3NUG5_9TELE</name>
<comment type="catalytic activity">
    <reaction evidence="10">
        <text>a 1,2-diacyl-sn-glycero-3-phosphocholine + H2O = a 1-acyl-sn-glycero-3-phosphocholine + a fatty acid + H(+)</text>
        <dbReference type="Rhea" id="RHEA:15801"/>
        <dbReference type="ChEBI" id="CHEBI:15377"/>
        <dbReference type="ChEBI" id="CHEBI:15378"/>
        <dbReference type="ChEBI" id="CHEBI:28868"/>
        <dbReference type="ChEBI" id="CHEBI:57643"/>
        <dbReference type="ChEBI" id="CHEBI:58168"/>
        <dbReference type="EC" id="3.1.1.4"/>
    </reaction>
</comment>
<accession>A0A9D3NUG5</accession>
<keyword evidence="14" id="KW-1185">Reference proteome</keyword>
<feature type="domain" description="C2" evidence="11">
    <location>
        <begin position="1"/>
        <end position="110"/>
    </location>
</feature>
<evidence type="ECO:0000256" key="2">
    <source>
        <dbReference type="ARBA" id="ARBA00013278"/>
    </source>
</evidence>
<dbReference type="InterPro" id="IPR000008">
    <property type="entry name" value="C2_dom"/>
</dbReference>
<comment type="caution">
    <text evidence="13">The sequence shown here is derived from an EMBL/GenBank/DDBJ whole genome shotgun (WGS) entry which is preliminary data.</text>
</comment>
<keyword evidence="5 9" id="KW-0378">Hydrolase</keyword>
<dbReference type="SUPFAM" id="SSF49562">
    <property type="entry name" value="C2 domain (Calcium/lipid-binding domain, CaLB)"/>
    <property type="match status" value="1"/>
</dbReference>
<keyword evidence="8 9" id="KW-0443">Lipid metabolism</keyword>